<feature type="transmembrane region" description="Helical" evidence="6">
    <location>
        <begin position="106"/>
        <end position="127"/>
    </location>
</feature>
<keyword evidence="9" id="KW-1185">Reference proteome</keyword>
<evidence type="ECO:0000256" key="2">
    <source>
        <dbReference type="ARBA" id="ARBA00022475"/>
    </source>
</evidence>
<dbReference type="PANTHER" id="PTHR43124">
    <property type="entry name" value="PURINE EFFLUX PUMP PBUE"/>
    <property type="match status" value="1"/>
</dbReference>
<dbReference type="Pfam" id="PF07690">
    <property type="entry name" value="MFS_1"/>
    <property type="match status" value="1"/>
</dbReference>
<dbReference type="InterPro" id="IPR036259">
    <property type="entry name" value="MFS_trans_sf"/>
</dbReference>
<sequence>MIETRRLPTGVYLLAFSLFAMGSAEFLMAGVLPSAAADLGVSLSSAGALITAFALGVVLGGPPFAVLSLKWPRRTALMTTQLVFAASIAAGLLADDYLVLLVTRFVAGLAYAGFFAVAAVTAISLVTPDRNARASGVVVAGLSVAMVAGGPAGTLLSNLTDWTGGFWGVVALTVLGTVACAVGLPATASAVPNLSGELRAMRSWRLWGVYAVTILSTASYMVSFNYLAAMLEDVLPAVWIPAVLALFGIGAFAGLSVGGRISDKRPRHALLGGVLGIAVFSALLAVFATSVWVVVPVVFLLGVAAFVLNPALYGRVFALAGSAPTLAGATTVSAFQLGISLTPAFAAGALNLGASLTTIPWIGAVLALVTVPLVLIC</sequence>
<reference evidence="8 9" key="1">
    <citation type="submission" date="2020-08" db="EMBL/GenBank/DDBJ databases">
        <title>Sequencing the genomes of 1000 actinobacteria strains.</title>
        <authorList>
            <person name="Klenk H.-P."/>
        </authorList>
    </citation>
    <scope>NUCLEOTIDE SEQUENCE [LARGE SCALE GENOMIC DNA]</scope>
    <source>
        <strain evidence="8 9">DSM 45272</strain>
    </source>
</reference>
<feature type="domain" description="Major facilitator superfamily (MFS) profile" evidence="7">
    <location>
        <begin position="10"/>
        <end position="377"/>
    </location>
</feature>
<evidence type="ECO:0000256" key="1">
    <source>
        <dbReference type="ARBA" id="ARBA00004651"/>
    </source>
</evidence>
<keyword evidence="2" id="KW-1003">Cell membrane</keyword>
<feature type="transmembrane region" description="Helical" evidence="6">
    <location>
        <begin position="234"/>
        <end position="257"/>
    </location>
</feature>
<dbReference type="Gene3D" id="1.20.1250.20">
    <property type="entry name" value="MFS general substrate transporter like domains"/>
    <property type="match status" value="2"/>
</dbReference>
<dbReference type="InterPro" id="IPR050189">
    <property type="entry name" value="MFS_Efflux_Transporters"/>
</dbReference>
<feature type="transmembrane region" description="Helical" evidence="6">
    <location>
        <begin position="325"/>
        <end position="346"/>
    </location>
</feature>
<evidence type="ECO:0000256" key="4">
    <source>
        <dbReference type="ARBA" id="ARBA00022989"/>
    </source>
</evidence>
<feature type="transmembrane region" description="Helical" evidence="6">
    <location>
        <begin position="134"/>
        <end position="153"/>
    </location>
</feature>
<keyword evidence="5 6" id="KW-0472">Membrane</keyword>
<evidence type="ECO:0000259" key="7">
    <source>
        <dbReference type="PROSITE" id="PS50850"/>
    </source>
</evidence>
<feature type="transmembrane region" description="Helical" evidence="6">
    <location>
        <begin position="76"/>
        <end position="94"/>
    </location>
</feature>
<keyword evidence="3 6" id="KW-0812">Transmembrane</keyword>
<dbReference type="Proteomes" id="UP000580861">
    <property type="component" value="Unassembled WGS sequence"/>
</dbReference>
<dbReference type="PROSITE" id="PS50850">
    <property type="entry name" value="MFS"/>
    <property type="match status" value="1"/>
</dbReference>
<dbReference type="AlphaFoldDB" id="A0A841AYN6"/>
<dbReference type="GO" id="GO:0022857">
    <property type="term" value="F:transmembrane transporter activity"/>
    <property type="evidence" value="ECO:0007669"/>
    <property type="project" value="InterPro"/>
</dbReference>
<dbReference type="SUPFAM" id="SSF103473">
    <property type="entry name" value="MFS general substrate transporter"/>
    <property type="match status" value="1"/>
</dbReference>
<feature type="transmembrane region" description="Helical" evidence="6">
    <location>
        <begin position="207"/>
        <end position="228"/>
    </location>
</feature>
<evidence type="ECO:0000256" key="3">
    <source>
        <dbReference type="ARBA" id="ARBA00022692"/>
    </source>
</evidence>
<keyword evidence="4 6" id="KW-1133">Transmembrane helix</keyword>
<feature type="transmembrane region" description="Helical" evidence="6">
    <location>
        <begin position="46"/>
        <end position="69"/>
    </location>
</feature>
<organism evidence="8 9">
    <name type="scientific">Amycolatopsis umgeniensis</name>
    <dbReference type="NCBI Taxonomy" id="336628"/>
    <lineage>
        <taxon>Bacteria</taxon>
        <taxon>Bacillati</taxon>
        <taxon>Actinomycetota</taxon>
        <taxon>Actinomycetes</taxon>
        <taxon>Pseudonocardiales</taxon>
        <taxon>Pseudonocardiaceae</taxon>
        <taxon>Amycolatopsis</taxon>
    </lineage>
</organism>
<dbReference type="InterPro" id="IPR011701">
    <property type="entry name" value="MFS"/>
</dbReference>
<gene>
    <name evidence="8" type="ORF">HDA45_003063</name>
</gene>
<evidence type="ECO:0000313" key="8">
    <source>
        <dbReference type="EMBL" id="MBB5852976.1"/>
    </source>
</evidence>
<accession>A0A841AYN6</accession>
<name>A0A841AYN6_9PSEU</name>
<feature type="transmembrane region" description="Helical" evidence="6">
    <location>
        <begin position="165"/>
        <end position="186"/>
    </location>
</feature>
<comment type="caution">
    <text evidence="8">The sequence shown here is derived from an EMBL/GenBank/DDBJ whole genome shotgun (WGS) entry which is preliminary data.</text>
</comment>
<feature type="transmembrane region" description="Helical" evidence="6">
    <location>
        <begin position="269"/>
        <end position="287"/>
    </location>
</feature>
<evidence type="ECO:0000256" key="5">
    <source>
        <dbReference type="ARBA" id="ARBA00023136"/>
    </source>
</evidence>
<dbReference type="CDD" id="cd17324">
    <property type="entry name" value="MFS_NepI_like"/>
    <property type="match status" value="1"/>
</dbReference>
<dbReference type="InterPro" id="IPR020846">
    <property type="entry name" value="MFS_dom"/>
</dbReference>
<evidence type="ECO:0000313" key="9">
    <source>
        <dbReference type="Proteomes" id="UP000580861"/>
    </source>
</evidence>
<comment type="subcellular location">
    <subcellularLocation>
        <location evidence="1">Cell membrane</location>
        <topology evidence="1">Multi-pass membrane protein</topology>
    </subcellularLocation>
</comment>
<evidence type="ECO:0000256" key="6">
    <source>
        <dbReference type="SAM" id="Phobius"/>
    </source>
</evidence>
<dbReference type="EMBL" id="JACHMX010000001">
    <property type="protein sequence ID" value="MBB5852976.1"/>
    <property type="molecule type" value="Genomic_DNA"/>
</dbReference>
<dbReference type="GO" id="GO:0005886">
    <property type="term" value="C:plasma membrane"/>
    <property type="evidence" value="ECO:0007669"/>
    <property type="project" value="UniProtKB-SubCell"/>
</dbReference>
<proteinExistence type="predicted"/>
<feature type="transmembrane region" description="Helical" evidence="6">
    <location>
        <begin position="358"/>
        <end position="376"/>
    </location>
</feature>
<dbReference type="PANTHER" id="PTHR43124:SF3">
    <property type="entry name" value="CHLORAMPHENICOL EFFLUX PUMP RV0191"/>
    <property type="match status" value="1"/>
</dbReference>
<dbReference type="RefSeq" id="WP_184895807.1">
    <property type="nucleotide sequence ID" value="NZ_JACHMX010000001.1"/>
</dbReference>
<protein>
    <submittedName>
        <fullName evidence="8">DHA1 family chloramphenicol resistance protein-like MFS transporter</fullName>
    </submittedName>
</protein>
<feature type="transmembrane region" description="Helical" evidence="6">
    <location>
        <begin position="293"/>
        <end position="313"/>
    </location>
</feature>